<comment type="caution">
    <text evidence="3">The sequence shown here is derived from an EMBL/GenBank/DDBJ whole genome shotgun (WGS) entry which is preliminary data.</text>
</comment>
<organism evidence="3 4">
    <name type="scientific">Segnochrobactrum spirostomi</name>
    <dbReference type="NCBI Taxonomy" id="2608987"/>
    <lineage>
        <taxon>Bacteria</taxon>
        <taxon>Pseudomonadati</taxon>
        <taxon>Pseudomonadota</taxon>
        <taxon>Alphaproteobacteria</taxon>
        <taxon>Hyphomicrobiales</taxon>
        <taxon>Segnochrobactraceae</taxon>
        <taxon>Segnochrobactrum</taxon>
    </lineage>
</organism>
<dbReference type="SMART" id="SM01007">
    <property type="entry name" value="Aldolase_II"/>
    <property type="match status" value="1"/>
</dbReference>
<dbReference type="AlphaFoldDB" id="A0A6A7XYU9"/>
<dbReference type="Gene3D" id="3.40.225.10">
    <property type="entry name" value="Class II aldolase/adducin N-terminal domain"/>
    <property type="match status" value="1"/>
</dbReference>
<evidence type="ECO:0000259" key="2">
    <source>
        <dbReference type="SMART" id="SM01007"/>
    </source>
</evidence>
<sequence length="253" mass="28055">MNSPIPRVQAARTERSQRIELAACYRLLAHHRMTDQIYTHATVRVPGETGRFLINPYGYRWDEITASSLVKIDVEGNKVAPSPHRVNPAGFVIHSAVHLAREDAACVIHTHTRAGMAVSALADGLLPLNQIAMGFTGHVGYHDYEGIALNLGERERIIADLGDHRALILRNHGLLTVGRSVAEAFNLMYYLNLACEIQVATLSMGRPLHMPTADIEALVAAQTDQMSFDDGDLELEWDANLRLVERLDPSYKD</sequence>
<reference evidence="3 4" key="1">
    <citation type="submission" date="2019-09" db="EMBL/GenBank/DDBJ databases">
        <title>Segnochrobactrum spirostomi gen. nov., sp. nov., isolated from the ciliate Spirostomum cf. yagiui and description of a novel family, Segnochrobactraceae fam. nov. within the order Rhizobiales of the class Alphaproteobacteria.</title>
        <authorList>
            <person name="Akter S."/>
            <person name="Shazib S.U.A."/>
            <person name="Shin M.K."/>
        </authorList>
    </citation>
    <scope>NUCLEOTIDE SEQUENCE [LARGE SCALE GENOMIC DNA]</scope>
    <source>
        <strain evidence="3 4">Sp-1</strain>
    </source>
</reference>
<dbReference type="PANTHER" id="PTHR10672">
    <property type="entry name" value="ADDUCIN"/>
    <property type="match status" value="1"/>
</dbReference>
<gene>
    <name evidence="3" type="ORF">F0357_01895</name>
</gene>
<feature type="domain" description="Class II aldolase/adducin N-terminal" evidence="2">
    <location>
        <begin position="19"/>
        <end position="199"/>
    </location>
</feature>
<protein>
    <submittedName>
        <fullName evidence="3">Class II aldolase/adducin family protein</fullName>
    </submittedName>
</protein>
<name>A0A6A7XYU9_9HYPH</name>
<dbReference type="SUPFAM" id="SSF53639">
    <property type="entry name" value="AraD/HMP-PK domain-like"/>
    <property type="match status" value="1"/>
</dbReference>
<evidence type="ECO:0000313" key="3">
    <source>
        <dbReference type="EMBL" id="MQT11446.1"/>
    </source>
</evidence>
<dbReference type="PANTHER" id="PTHR10672:SF3">
    <property type="entry name" value="PROTEIN HU-LI TAI SHAO"/>
    <property type="match status" value="1"/>
</dbReference>
<comment type="similarity">
    <text evidence="1">Belongs to the aldolase class II family.</text>
</comment>
<keyword evidence="4" id="KW-1185">Reference proteome</keyword>
<proteinExistence type="inferred from homology"/>
<dbReference type="InterPro" id="IPR051017">
    <property type="entry name" value="Aldolase-II_Adducin_sf"/>
</dbReference>
<dbReference type="EMBL" id="VWNA01000001">
    <property type="protein sequence ID" value="MQT11446.1"/>
    <property type="molecule type" value="Genomic_DNA"/>
</dbReference>
<accession>A0A6A7XYU9</accession>
<evidence type="ECO:0000313" key="4">
    <source>
        <dbReference type="Proteomes" id="UP000332515"/>
    </source>
</evidence>
<evidence type="ECO:0000256" key="1">
    <source>
        <dbReference type="ARBA" id="ARBA00037961"/>
    </source>
</evidence>
<dbReference type="GO" id="GO:0005856">
    <property type="term" value="C:cytoskeleton"/>
    <property type="evidence" value="ECO:0007669"/>
    <property type="project" value="TreeGrafter"/>
</dbReference>
<dbReference type="InterPro" id="IPR001303">
    <property type="entry name" value="Aldolase_II/adducin_N"/>
</dbReference>
<dbReference type="RefSeq" id="WP_153478117.1">
    <property type="nucleotide sequence ID" value="NZ_VWNA01000001.1"/>
</dbReference>
<dbReference type="GO" id="GO:0051015">
    <property type="term" value="F:actin filament binding"/>
    <property type="evidence" value="ECO:0007669"/>
    <property type="project" value="TreeGrafter"/>
</dbReference>
<dbReference type="InterPro" id="IPR036409">
    <property type="entry name" value="Aldolase_II/adducin_N_sf"/>
</dbReference>
<dbReference type="Pfam" id="PF00596">
    <property type="entry name" value="Aldolase_II"/>
    <property type="match status" value="1"/>
</dbReference>
<dbReference type="NCBIfam" id="NF005451">
    <property type="entry name" value="PRK07044.1"/>
    <property type="match status" value="1"/>
</dbReference>
<dbReference type="Proteomes" id="UP000332515">
    <property type="component" value="Unassembled WGS sequence"/>
</dbReference>